<evidence type="ECO:0000313" key="5">
    <source>
        <dbReference type="Proteomes" id="UP001530377"/>
    </source>
</evidence>
<protein>
    <recommendedName>
        <fullName evidence="3">Chitin-binding type-4 domain-containing protein</fullName>
    </recommendedName>
</protein>
<feature type="chain" id="PRO_5044744671" description="Chitin-binding type-4 domain-containing protein" evidence="2">
    <location>
        <begin position="34"/>
        <end position="224"/>
    </location>
</feature>
<dbReference type="AlphaFoldDB" id="A0ABD3SSU3"/>
<accession>A0ABD3SSU3</accession>
<evidence type="ECO:0000259" key="3">
    <source>
        <dbReference type="Pfam" id="PF03067"/>
    </source>
</evidence>
<dbReference type="Proteomes" id="UP001530377">
    <property type="component" value="Unassembled WGS sequence"/>
</dbReference>
<gene>
    <name evidence="4" type="ORF">ACHAXA_005059</name>
</gene>
<organism evidence="4 5">
    <name type="scientific">Cyclostephanos tholiformis</name>
    <dbReference type="NCBI Taxonomy" id="382380"/>
    <lineage>
        <taxon>Eukaryota</taxon>
        <taxon>Sar</taxon>
        <taxon>Stramenopiles</taxon>
        <taxon>Ochrophyta</taxon>
        <taxon>Bacillariophyta</taxon>
        <taxon>Coscinodiscophyceae</taxon>
        <taxon>Thalassiosirophycidae</taxon>
        <taxon>Stephanodiscales</taxon>
        <taxon>Stephanodiscaceae</taxon>
        <taxon>Cyclostephanos</taxon>
    </lineage>
</organism>
<feature type="signal peptide" evidence="2">
    <location>
        <begin position="1"/>
        <end position="33"/>
    </location>
</feature>
<dbReference type="EMBL" id="JALLPB020000005">
    <property type="protein sequence ID" value="KAL3827313.1"/>
    <property type="molecule type" value="Genomic_DNA"/>
</dbReference>
<reference evidence="4 5" key="1">
    <citation type="submission" date="2024-10" db="EMBL/GenBank/DDBJ databases">
        <title>Updated reference genomes for cyclostephanoid diatoms.</title>
        <authorList>
            <person name="Roberts W.R."/>
            <person name="Alverson A.J."/>
        </authorList>
    </citation>
    <scope>NUCLEOTIDE SEQUENCE [LARGE SCALE GENOMIC DNA]</scope>
    <source>
        <strain evidence="4 5">AJA228-03</strain>
    </source>
</reference>
<dbReference type="InterPro" id="IPR004302">
    <property type="entry name" value="Cellulose/chitin-bd_N"/>
</dbReference>
<evidence type="ECO:0000256" key="2">
    <source>
        <dbReference type="SAM" id="SignalP"/>
    </source>
</evidence>
<comment type="caution">
    <text evidence="4">The sequence shown here is derived from an EMBL/GenBank/DDBJ whole genome shotgun (WGS) entry which is preliminary data.</text>
</comment>
<keyword evidence="2" id="KW-0732">Signal</keyword>
<keyword evidence="5" id="KW-1185">Reference proteome</keyword>
<feature type="region of interest" description="Disordered" evidence="1">
    <location>
        <begin position="52"/>
        <end position="94"/>
    </location>
</feature>
<sequence>MNIVVSAMRRLVPLLGTAMIISLSSLLPVEIEAHGYLASPRSRNFYAHEMTEWSSPTADDPEPEPDPQSLNQGTLCGKTGDHDYNHPRNALGGPMRTNIQATWTRGEEVVVDVVLTANHKGHFIFSACKIREGELPTQDCFDQHRLTFVEDLLHGANRDPRHPERAYVAPNAHRVPSDLSGSFASAPTIYSYKMRLPFDLEGDIVLLQWQVHLIAIWISTRKQI</sequence>
<name>A0ABD3SSU3_9STRA</name>
<dbReference type="Pfam" id="PF03067">
    <property type="entry name" value="LPMO_10"/>
    <property type="match status" value="1"/>
</dbReference>
<evidence type="ECO:0000256" key="1">
    <source>
        <dbReference type="SAM" id="MobiDB-lite"/>
    </source>
</evidence>
<feature type="domain" description="Chitin-binding type-4" evidence="3">
    <location>
        <begin position="34"/>
        <end position="211"/>
    </location>
</feature>
<proteinExistence type="predicted"/>
<evidence type="ECO:0000313" key="4">
    <source>
        <dbReference type="EMBL" id="KAL3827313.1"/>
    </source>
</evidence>